<protein>
    <submittedName>
        <fullName evidence="2">Uncharacterized protein</fullName>
    </submittedName>
</protein>
<dbReference type="EMBL" id="PNBA02000015">
    <property type="protein sequence ID" value="KAG6398362.1"/>
    <property type="molecule type" value="Genomic_DNA"/>
</dbReference>
<dbReference type="Proteomes" id="UP000298416">
    <property type="component" value="Unassembled WGS sequence"/>
</dbReference>
<gene>
    <name evidence="2" type="ORF">SASPL_139820</name>
</gene>
<dbReference type="AlphaFoldDB" id="A0A8X8WNV7"/>
<reference evidence="2" key="1">
    <citation type="submission" date="2018-01" db="EMBL/GenBank/DDBJ databases">
        <authorList>
            <person name="Mao J.F."/>
        </authorList>
    </citation>
    <scope>NUCLEOTIDE SEQUENCE</scope>
    <source>
        <strain evidence="2">Huo1</strain>
        <tissue evidence="2">Leaf</tissue>
    </source>
</reference>
<accession>A0A8X8WNV7</accession>
<evidence type="ECO:0000256" key="1">
    <source>
        <dbReference type="SAM" id="MobiDB-lite"/>
    </source>
</evidence>
<evidence type="ECO:0000313" key="2">
    <source>
        <dbReference type="EMBL" id="KAG6398362.1"/>
    </source>
</evidence>
<reference evidence="2" key="2">
    <citation type="submission" date="2020-08" db="EMBL/GenBank/DDBJ databases">
        <title>Plant Genome Project.</title>
        <authorList>
            <person name="Zhang R.-G."/>
        </authorList>
    </citation>
    <scope>NUCLEOTIDE SEQUENCE</scope>
    <source>
        <strain evidence="2">Huo1</strain>
        <tissue evidence="2">Leaf</tissue>
    </source>
</reference>
<sequence>MRNAERSVDPKSVIAAPSQGRKRPARAPPASTRSPETASGRRTCRGFNAPYQLERRVRGGPEAEEKMAVEVTDGLFDNLFPEEVEATVERCLSEGMPPPMMARELATAAHVKSERRDV</sequence>
<comment type="caution">
    <text evidence="2">The sequence shown here is derived from an EMBL/GenBank/DDBJ whole genome shotgun (WGS) entry which is preliminary data.</text>
</comment>
<keyword evidence="3" id="KW-1185">Reference proteome</keyword>
<organism evidence="2">
    <name type="scientific">Salvia splendens</name>
    <name type="common">Scarlet sage</name>
    <dbReference type="NCBI Taxonomy" id="180675"/>
    <lineage>
        <taxon>Eukaryota</taxon>
        <taxon>Viridiplantae</taxon>
        <taxon>Streptophyta</taxon>
        <taxon>Embryophyta</taxon>
        <taxon>Tracheophyta</taxon>
        <taxon>Spermatophyta</taxon>
        <taxon>Magnoliopsida</taxon>
        <taxon>eudicotyledons</taxon>
        <taxon>Gunneridae</taxon>
        <taxon>Pentapetalae</taxon>
        <taxon>asterids</taxon>
        <taxon>lamiids</taxon>
        <taxon>Lamiales</taxon>
        <taxon>Lamiaceae</taxon>
        <taxon>Nepetoideae</taxon>
        <taxon>Mentheae</taxon>
        <taxon>Salviinae</taxon>
        <taxon>Salvia</taxon>
        <taxon>Salvia subgen. Calosphace</taxon>
        <taxon>core Calosphace</taxon>
    </lineage>
</organism>
<proteinExistence type="predicted"/>
<evidence type="ECO:0000313" key="3">
    <source>
        <dbReference type="Proteomes" id="UP000298416"/>
    </source>
</evidence>
<name>A0A8X8WNV7_SALSN</name>
<feature type="region of interest" description="Disordered" evidence="1">
    <location>
        <begin position="1"/>
        <end position="45"/>
    </location>
</feature>